<dbReference type="Proteomes" id="UP000504636">
    <property type="component" value="Unplaced"/>
</dbReference>
<evidence type="ECO:0000313" key="2">
    <source>
        <dbReference type="EMBL" id="KAF2805321.1"/>
    </source>
</evidence>
<dbReference type="RefSeq" id="XP_033572285.1">
    <property type="nucleotide sequence ID" value="XM_033725961.1"/>
</dbReference>
<protein>
    <submittedName>
        <fullName evidence="2 4">Uncharacterized protein</fullName>
    </submittedName>
</protein>
<dbReference type="GeneID" id="54466854"/>
<reference evidence="4" key="2">
    <citation type="submission" date="2020-04" db="EMBL/GenBank/DDBJ databases">
        <authorList>
            <consortium name="NCBI Genome Project"/>
        </authorList>
    </citation>
    <scope>NUCLEOTIDE SEQUENCE</scope>
    <source>
        <strain evidence="4">CBS 304.34</strain>
    </source>
</reference>
<feature type="region of interest" description="Disordered" evidence="1">
    <location>
        <begin position="36"/>
        <end position="64"/>
    </location>
</feature>
<dbReference type="AlphaFoldDB" id="A0A6A6Y923"/>
<name>A0A6A6Y923_9PEZI</name>
<reference evidence="4" key="3">
    <citation type="submission" date="2025-04" db="UniProtKB">
        <authorList>
            <consortium name="RefSeq"/>
        </authorList>
    </citation>
    <scope>IDENTIFICATION</scope>
    <source>
        <strain evidence="4">CBS 304.34</strain>
    </source>
</reference>
<dbReference type="EMBL" id="MU003710">
    <property type="protein sequence ID" value="KAF2805321.1"/>
    <property type="molecule type" value="Genomic_DNA"/>
</dbReference>
<feature type="region of interest" description="Disordered" evidence="1">
    <location>
        <begin position="1"/>
        <end position="20"/>
    </location>
</feature>
<proteinExistence type="predicted"/>
<sequence>MHGLTRTPITRSDPPRAQRACPSQRLRGVLQLGEPHARSCRSGSHPEPWALGAGGVASGSREKRRGRNFEAWELSTDLSPVTPSPLTPISDGAHHTAIKVWIAVHQTPPLMEVPPTVHGGVRGALRSQWLSQSQAASLCWRPCQGQGFWEA</sequence>
<reference evidence="2 4" key="1">
    <citation type="journal article" date="2020" name="Stud. Mycol.">
        <title>101 Dothideomycetes genomes: a test case for predicting lifestyles and emergence of pathogens.</title>
        <authorList>
            <person name="Haridas S."/>
            <person name="Albert R."/>
            <person name="Binder M."/>
            <person name="Bloem J."/>
            <person name="Labutti K."/>
            <person name="Salamov A."/>
            <person name="Andreopoulos B."/>
            <person name="Baker S."/>
            <person name="Barry K."/>
            <person name="Bills G."/>
            <person name="Bluhm B."/>
            <person name="Cannon C."/>
            <person name="Castanera R."/>
            <person name="Culley D."/>
            <person name="Daum C."/>
            <person name="Ezra D."/>
            <person name="Gonzalez J."/>
            <person name="Henrissat B."/>
            <person name="Kuo A."/>
            <person name="Liang C."/>
            <person name="Lipzen A."/>
            <person name="Lutzoni F."/>
            <person name="Magnuson J."/>
            <person name="Mondo S."/>
            <person name="Nolan M."/>
            <person name="Ohm R."/>
            <person name="Pangilinan J."/>
            <person name="Park H.-J."/>
            <person name="Ramirez L."/>
            <person name="Alfaro M."/>
            <person name="Sun H."/>
            <person name="Tritt A."/>
            <person name="Yoshinaga Y."/>
            <person name="Zwiers L.-H."/>
            <person name="Turgeon B."/>
            <person name="Goodwin S."/>
            <person name="Spatafora J."/>
            <person name="Crous P."/>
            <person name="Grigoriev I."/>
        </authorList>
    </citation>
    <scope>NUCLEOTIDE SEQUENCE</scope>
    <source>
        <strain evidence="2 4">CBS 304.34</strain>
    </source>
</reference>
<evidence type="ECO:0000313" key="4">
    <source>
        <dbReference type="RefSeq" id="XP_033572285.1"/>
    </source>
</evidence>
<gene>
    <name evidence="2 4" type="ORF">BDZ99DRAFT_525027</name>
</gene>
<organism evidence="2">
    <name type="scientific">Mytilinidion resinicola</name>
    <dbReference type="NCBI Taxonomy" id="574789"/>
    <lineage>
        <taxon>Eukaryota</taxon>
        <taxon>Fungi</taxon>
        <taxon>Dikarya</taxon>
        <taxon>Ascomycota</taxon>
        <taxon>Pezizomycotina</taxon>
        <taxon>Dothideomycetes</taxon>
        <taxon>Pleosporomycetidae</taxon>
        <taxon>Mytilinidiales</taxon>
        <taxon>Mytilinidiaceae</taxon>
        <taxon>Mytilinidion</taxon>
    </lineage>
</organism>
<keyword evidence="3" id="KW-1185">Reference proteome</keyword>
<accession>A0A6A6Y923</accession>
<evidence type="ECO:0000313" key="3">
    <source>
        <dbReference type="Proteomes" id="UP000504636"/>
    </source>
</evidence>
<evidence type="ECO:0000256" key="1">
    <source>
        <dbReference type="SAM" id="MobiDB-lite"/>
    </source>
</evidence>